<name>A0A561WKR5_ACTTI</name>
<evidence type="ECO:0000256" key="3">
    <source>
        <dbReference type="ARBA" id="ARBA00022679"/>
    </source>
</evidence>
<keyword evidence="13" id="KW-1185">Reference proteome</keyword>
<dbReference type="InterPro" id="IPR020568">
    <property type="entry name" value="Ribosomal_Su5_D2-typ_SF"/>
</dbReference>
<keyword evidence="5 12" id="KW-0418">Kinase</keyword>
<keyword evidence="3" id="KW-0808">Transferase</keyword>
<dbReference type="SUPFAM" id="SSF55060">
    <property type="entry name" value="GHMP Kinase, C-terminal domain"/>
    <property type="match status" value="1"/>
</dbReference>
<dbReference type="InterPro" id="IPR036554">
    <property type="entry name" value="GHMP_kinase_C_sf"/>
</dbReference>
<dbReference type="Pfam" id="PF08544">
    <property type="entry name" value="GHMP_kinases_C"/>
    <property type="match status" value="1"/>
</dbReference>
<dbReference type="InterPro" id="IPR014721">
    <property type="entry name" value="Ribsml_uS5_D2-typ_fold_subgr"/>
</dbReference>
<feature type="domain" description="GHMP kinase C-terminal" evidence="11">
    <location>
        <begin position="213"/>
        <end position="288"/>
    </location>
</feature>
<protein>
    <submittedName>
        <fullName evidence="12">Galactokinase</fullName>
    </submittedName>
</protein>
<evidence type="ECO:0000259" key="10">
    <source>
        <dbReference type="Pfam" id="PF00288"/>
    </source>
</evidence>
<gene>
    <name evidence="12" type="ORF">FHX34_1021001</name>
</gene>
<keyword evidence="6" id="KW-0067">ATP-binding</keyword>
<dbReference type="InterPro" id="IPR013750">
    <property type="entry name" value="GHMP_kinase_C_dom"/>
</dbReference>
<evidence type="ECO:0000313" key="12">
    <source>
        <dbReference type="EMBL" id="TWG24445.1"/>
    </source>
</evidence>
<dbReference type="PRINTS" id="PR00959">
    <property type="entry name" value="MEVGALKINASE"/>
</dbReference>
<comment type="caution">
    <text evidence="12">The sequence shown here is derived from an EMBL/GenBank/DDBJ whole genome shotgun (WGS) entry which is preliminary data.</text>
</comment>
<evidence type="ECO:0000256" key="7">
    <source>
        <dbReference type="ARBA" id="ARBA00022842"/>
    </source>
</evidence>
<evidence type="ECO:0000259" key="11">
    <source>
        <dbReference type="Pfam" id="PF08544"/>
    </source>
</evidence>
<keyword evidence="4" id="KW-0547">Nucleotide-binding</keyword>
<dbReference type="Gene3D" id="3.30.70.890">
    <property type="entry name" value="GHMP kinase, C-terminal domain"/>
    <property type="match status" value="1"/>
</dbReference>
<keyword evidence="8" id="KW-0443">Lipid metabolism</keyword>
<dbReference type="GO" id="GO:0019287">
    <property type="term" value="P:isopentenyl diphosphate biosynthetic process, mevalonate pathway"/>
    <property type="evidence" value="ECO:0007669"/>
    <property type="project" value="UniProtKB-UniPathway"/>
</dbReference>
<dbReference type="Pfam" id="PF00288">
    <property type="entry name" value="GHMP_kinases_N"/>
    <property type="match status" value="1"/>
</dbReference>
<dbReference type="GO" id="GO:0004496">
    <property type="term" value="F:mevalonate kinase activity"/>
    <property type="evidence" value="ECO:0007669"/>
    <property type="project" value="InterPro"/>
</dbReference>
<dbReference type="UniPathway" id="UPA00057">
    <property type="reaction ID" value="UER00098"/>
</dbReference>
<evidence type="ECO:0000256" key="2">
    <source>
        <dbReference type="ARBA" id="ARBA00022516"/>
    </source>
</evidence>
<accession>A0A561WKR5</accession>
<dbReference type="Proteomes" id="UP000320239">
    <property type="component" value="Unassembled WGS sequence"/>
</dbReference>
<evidence type="ECO:0000256" key="9">
    <source>
        <dbReference type="ARBA" id="ARBA00029438"/>
    </source>
</evidence>
<dbReference type="InterPro" id="IPR006205">
    <property type="entry name" value="Mev_gal_kin"/>
</dbReference>
<dbReference type="OrthoDB" id="4169288at2"/>
<evidence type="ECO:0000256" key="4">
    <source>
        <dbReference type="ARBA" id="ARBA00022741"/>
    </source>
</evidence>
<dbReference type="SUPFAM" id="SSF54211">
    <property type="entry name" value="Ribosomal protein S5 domain 2-like"/>
    <property type="match status" value="1"/>
</dbReference>
<comment type="pathway">
    <text evidence="9">Isoprenoid biosynthesis; isopentenyl diphosphate biosynthesis via mevalonate pathway; isopentenyl diphosphate from (R)-mevalonate: step 1/3.</text>
</comment>
<organism evidence="12 13">
    <name type="scientific">Actinoplanes teichomyceticus</name>
    <dbReference type="NCBI Taxonomy" id="1867"/>
    <lineage>
        <taxon>Bacteria</taxon>
        <taxon>Bacillati</taxon>
        <taxon>Actinomycetota</taxon>
        <taxon>Actinomycetes</taxon>
        <taxon>Micromonosporales</taxon>
        <taxon>Micromonosporaceae</taxon>
        <taxon>Actinoplanes</taxon>
    </lineage>
</organism>
<keyword evidence="7" id="KW-0460">Magnesium</keyword>
<evidence type="ECO:0000256" key="5">
    <source>
        <dbReference type="ARBA" id="ARBA00022777"/>
    </source>
</evidence>
<dbReference type="GO" id="GO:0005829">
    <property type="term" value="C:cytosol"/>
    <property type="evidence" value="ECO:0007669"/>
    <property type="project" value="TreeGrafter"/>
</dbReference>
<sequence length="320" mass="33441">MSHALIISTNTRVCLAGEDLDWLGYRSVCVAVDLPTRIAIRPDCADESGGVTRTANAVWQFLRQRVERVPARRPGVVVDADAPLASGLSSSSSLIIGLFRAFAGHLDLPLGDETLLSWSFDFEYAICHGGGMDQTAIIRGDTVLTAGRDGTPPLLLGHARFPADWRLIVVDSAMPKSTVGHLAEARRRHAEGDSRLSRYIAHADRAAASAWDAVLAEDLPALVAAMERAHRAMREVGMSSAVLEDLRAIARAEAGISLKITGAGGGGAMIGVCRDVDAVSVATRLRAAAGARYAGSSVLIARAAAGPAVLSAASESTVAG</sequence>
<dbReference type="Gene3D" id="3.30.230.10">
    <property type="match status" value="1"/>
</dbReference>
<dbReference type="InterPro" id="IPR006204">
    <property type="entry name" value="GHMP_kinase_N_dom"/>
</dbReference>
<proteinExistence type="predicted"/>
<evidence type="ECO:0000256" key="1">
    <source>
        <dbReference type="ARBA" id="ARBA00022490"/>
    </source>
</evidence>
<dbReference type="PANTHER" id="PTHR43290:SF2">
    <property type="entry name" value="MEVALONATE KINASE"/>
    <property type="match status" value="1"/>
</dbReference>
<keyword evidence="2" id="KW-0444">Lipid biosynthesis</keyword>
<reference evidence="12 13" key="1">
    <citation type="submission" date="2019-06" db="EMBL/GenBank/DDBJ databases">
        <title>Sequencing the genomes of 1000 actinobacteria strains.</title>
        <authorList>
            <person name="Klenk H.-P."/>
        </authorList>
    </citation>
    <scope>NUCLEOTIDE SEQUENCE [LARGE SCALE GENOMIC DNA]</scope>
    <source>
        <strain evidence="12 13">DSM 43866</strain>
    </source>
</reference>
<dbReference type="PANTHER" id="PTHR43290">
    <property type="entry name" value="MEVALONATE KINASE"/>
    <property type="match status" value="1"/>
</dbReference>
<keyword evidence="1" id="KW-0963">Cytoplasm</keyword>
<feature type="domain" description="GHMP kinase N-terminal" evidence="10">
    <location>
        <begin position="58"/>
        <end position="140"/>
    </location>
</feature>
<dbReference type="EMBL" id="VIWY01000002">
    <property type="protein sequence ID" value="TWG24445.1"/>
    <property type="molecule type" value="Genomic_DNA"/>
</dbReference>
<evidence type="ECO:0000256" key="6">
    <source>
        <dbReference type="ARBA" id="ARBA00022840"/>
    </source>
</evidence>
<dbReference type="AlphaFoldDB" id="A0A561WKR5"/>
<evidence type="ECO:0000256" key="8">
    <source>
        <dbReference type="ARBA" id="ARBA00023098"/>
    </source>
</evidence>
<evidence type="ECO:0000313" key="13">
    <source>
        <dbReference type="Proteomes" id="UP000320239"/>
    </source>
</evidence>
<dbReference type="GO" id="GO:0005524">
    <property type="term" value="F:ATP binding"/>
    <property type="evidence" value="ECO:0007669"/>
    <property type="project" value="UniProtKB-KW"/>
</dbReference>